<gene>
    <name evidence="9" type="ORF">Pen02_27590</name>
</gene>
<keyword evidence="7" id="KW-0464">Manganese</keyword>
<accession>A0ABQ4DZE0</accession>
<evidence type="ECO:0000256" key="2">
    <source>
        <dbReference type="ARBA" id="ARBA00001946"/>
    </source>
</evidence>
<dbReference type="EMBL" id="BONW01000013">
    <property type="protein sequence ID" value="GIG87823.1"/>
    <property type="molecule type" value="Genomic_DNA"/>
</dbReference>
<feature type="domain" description="Isopropylmalate dehydrogenase-like" evidence="8">
    <location>
        <begin position="29"/>
        <end position="373"/>
    </location>
</feature>
<dbReference type="PANTHER" id="PTHR43275">
    <property type="entry name" value="D-MALATE DEHYDROGENASE [DECARBOXYLATING]"/>
    <property type="match status" value="1"/>
</dbReference>
<evidence type="ECO:0000256" key="4">
    <source>
        <dbReference type="ARBA" id="ARBA00022723"/>
    </source>
</evidence>
<dbReference type="Gene3D" id="3.40.718.10">
    <property type="entry name" value="Isopropylmalate Dehydrogenase"/>
    <property type="match status" value="1"/>
</dbReference>
<sequence length="382" mass="39989">MSGARLVEGGSGTAGGGPGAAGAATARYRIAVIAGDGIGQEVVPAAIECLDVVAERHDIVFDWHQLDWGSDYYRSHGRMMPVDGLDRLAEHDAIFLGAVGVPDIPDVETLWGLLIPIRRRFEQYVNLRPVRSLPGVSSPLAGTEPVDIVIVRENNEGEYSEVGGRLYRGTEDEVAIQESIFTKRGITRVARYAARLAADRRAAGHAGRLTSATKSNGIVHTMPFWDEVVRGVLAGFPDVTTDSELIDALAASLVLRPHRYDVIVASNLFGDILSDLAGAITGSIGCAPSANLNPDGRHPSMFEPVHGSAPDIAGQGIANPIGQIWSGALMLDALGHPDAATDLVAAFEAALAGGARTRDIGGSASTAEVAAAVRAHLETTAA</sequence>
<dbReference type="PANTHER" id="PTHR43275:SF1">
    <property type="entry name" value="D-MALATE DEHYDROGENASE [DECARBOXYLATING]"/>
    <property type="match status" value="1"/>
</dbReference>
<dbReference type="InterPro" id="IPR011829">
    <property type="entry name" value="TTC_DH"/>
</dbReference>
<dbReference type="InterPro" id="IPR024084">
    <property type="entry name" value="IsoPropMal-DH-like_dom"/>
</dbReference>
<dbReference type="SMART" id="SM01329">
    <property type="entry name" value="Iso_dh"/>
    <property type="match status" value="1"/>
</dbReference>
<organism evidence="9 10">
    <name type="scientific">Plantactinospora endophytica</name>
    <dbReference type="NCBI Taxonomy" id="673535"/>
    <lineage>
        <taxon>Bacteria</taxon>
        <taxon>Bacillati</taxon>
        <taxon>Actinomycetota</taxon>
        <taxon>Actinomycetes</taxon>
        <taxon>Micromonosporales</taxon>
        <taxon>Micromonosporaceae</taxon>
        <taxon>Plantactinospora</taxon>
    </lineage>
</organism>
<evidence type="ECO:0000256" key="5">
    <source>
        <dbReference type="ARBA" id="ARBA00023002"/>
    </source>
</evidence>
<protein>
    <submittedName>
        <fullName evidence="9">Tartrate dehydrogenase</fullName>
    </submittedName>
</protein>
<evidence type="ECO:0000256" key="7">
    <source>
        <dbReference type="ARBA" id="ARBA00023211"/>
    </source>
</evidence>
<name>A0ABQ4DZE0_9ACTN</name>
<reference evidence="9 10" key="1">
    <citation type="submission" date="2021-01" db="EMBL/GenBank/DDBJ databases">
        <title>Whole genome shotgun sequence of Plantactinospora endophytica NBRC 110450.</title>
        <authorList>
            <person name="Komaki H."/>
            <person name="Tamura T."/>
        </authorList>
    </citation>
    <scope>NUCLEOTIDE SEQUENCE [LARGE SCALE GENOMIC DNA]</scope>
    <source>
        <strain evidence="9 10">NBRC 110450</strain>
    </source>
</reference>
<dbReference type="Proteomes" id="UP000646749">
    <property type="component" value="Unassembled WGS sequence"/>
</dbReference>
<keyword evidence="6" id="KW-0520">NAD</keyword>
<evidence type="ECO:0000256" key="1">
    <source>
        <dbReference type="ARBA" id="ARBA00001936"/>
    </source>
</evidence>
<keyword evidence="4" id="KW-0479">Metal-binding</keyword>
<comment type="cofactor">
    <cofactor evidence="1">
        <name>Mn(2+)</name>
        <dbReference type="ChEBI" id="CHEBI:29035"/>
    </cofactor>
</comment>
<keyword evidence="5" id="KW-0560">Oxidoreductase</keyword>
<comment type="cofactor">
    <cofactor evidence="2">
        <name>Mg(2+)</name>
        <dbReference type="ChEBI" id="CHEBI:18420"/>
    </cofactor>
</comment>
<evidence type="ECO:0000259" key="8">
    <source>
        <dbReference type="SMART" id="SM01329"/>
    </source>
</evidence>
<proteinExistence type="inferred from homology"/>
<dbReference type="InterPro" id="IPR050501">
    <property type="entry name" value="ICDH/IPMDH"/>
</dbReference>
<dbReference type="SUPFAM" id="SSF53659">
    <property type="entry name" value="Isocitrate/Isopropylmalate dehydrogenase-like"/>
    <property type="match status" value="1"/>
</dbReference>
<dbReference type="Pfam" id="PF00180">
    <property type="entry name" value="Iso_dh"/>
    <property type="match status" value="1"/>
</dbReference>
<keyword evidence="10" id="KW-1185">Reference proteome</keyword>
<dbReference type="NCBIfam" id="TIGR02089">
    <property type="entry name" value="TTC"/>
    <property type="match status" value="1"/>
</dbReference>
<evidence type="ECO:0000256" key="6">
    <source>
        <dbReference type="ARBA" id="ARBA00023027"/>
    </source>
</evidence>
<evidence type="ECO:0000256" key="3">
    <source>
        <dbReference type="ARBA" id="ARBA00007769"/>
    </source>
</evidence>
<comment type="similarity">
    <text evidence="3">Belongs to the isocitrate and isopropylmalate dehydrogenases family.</text>
</comment>
<evidence type="ECO:0000313" key="9">
    <source>
        <dbReference type="EMBL" id="GIG87823.1"/>
    </source>
</evidence>
<evidence type="ECO:0000313" key="10">
    <source>
        <dbReference type="Proteomes" id="UP000646749"/>
    </source>
</evidence>
<comment type="caution">
    <text evidence="9">The sequence shown here is derived from an EMBL/GenBank/DDBJ whole genome shotgun (WGS) entry which is preliminary data.</text>
</comment>